<dbReference type="Proteomes" id="UP000654108">
    <property type="component" value="Unassembled WGS sequence"/>
</dbReference>
<gene>
    <name evidence="2" type="ORF">IC608_05240</name>
</gene>
<dbReference type="PANTHER" id="PTHR43283">
    <property type="entry name" value="BETA-LACTAMASE-RELATED"/>
    <property type="match status" value="1"/>
</dbReference>
<dbReference type="Pfam" id="PF00144">
    <property type="entry name" value="Beta-lactamase"/>
    <property type="match status" value="1"/>
</dbReference>
<evidence type="ECO:0000313" key="2">
    <source>
        <dbReference type="EMBL" id="MBD8064879.1"/>
    </source>
</evidence>
<dbReference type="AlphaFoldDB" id="A0A927IRX7"/>
<evidence type="ECO:0000313" key="3">
    <source>
        <dbReference type="Proteomes" id="UP000654108"/>
    </source>
</evidence>
<dbReference type="InterPro" id="IPR012338">
    <property type="entry name" value="Beta-lactam/transpept-like"/>
</dbReference>
<organism evidence="2 3">
    <name type="scientific">Devosia oryzisoli</name>
    <dbReference type="NCBI Taxonomy" id="2774138"/>
    <lineage>
        <taxon>Bacteria</taxon>
        <taxon>Pseudomonadati</taxon>
        <taxon>Pseudomonadota</taxon>
        <taxon>Alphaproteobacteria</taxon>
        <taxon>Hyphomicrobiales</taxon>
        <taxon>Devosiaceae</taxon>
        <taxon>Devosia</taxon>
    </lineage>
</organism>
<proteinExistence type="predicted"/>
<feature type="domain" description="Beta-lactamase-related" evidence="1">
    <location>
        <begin position="9"/>
        <end position="361"/>
    </location>
</feature>
<dbReference type="PANTHER" id="PTHR43283:SF3">
    <property type="entry name" value="BETA-LACTAMASE FAMILY PROTEIN (AFU_ORTHOLOGUE AFUA_5G07500)"/>
    <property type="match status" value="1"/>
</dbReference>
<name>A0A927IRX7_9HYPH</name>
<dbReference type="SUPFAM" id="SSF56601">
    <property type="entry name" value="beta-lactamase/transpeptidase-like"/>
    <property type="match status" value="1"/>
</dbReference>
<dbReference type="Gene3D" id="3.40.710.10">
    <property type="entry name" value="DD-peptidase/beta-lactamase superfamily"/>
    <property type="match status" value="1"/>
</dbReference>
<accession>A0A927IRX7</accession>
<comment type="caution">
    <text evidence="2">The sequence shown here is derived from an EMBL/GenBank/DDBJ whole genome shotgun (WGS) entry which is preliminary data.</text>
</comment>
<evidence type="ECO:0000259" key="1">
    <source>
        <dbReference type="Pfam" id="PF00144"/>
    </source>
</evidence>
<dbReference type="InterPro" id="IPR001466">
    <property type="entry name" value="Beta-lactam-related"/>
</dbReference>
<dbReference type="InterPro" id="IPR050789">
    <property type="entry name" value="Diverse_Enzym_Activities"/>
</dbReference>
<reference evidence="2" key="1">
    <citation type="submission" date="2020-09" db="EMBL/GenBank/DDBJ databases">
        <title>Genome seq and assembly of Devosia sp.</title>
        <authorList>
            <person name="Chhetri G."/>
        </authorList>
    </citation>
    <scope>NUCLEOTIDE SEQUENCE</scope>
    <source>
        <strain evidence="2">PTR5</strain>
    </source>
</reference>
<sequence>MADFSRTHAVVDAALESGKLVGTVVAVARRNEVVLLRVGGFADREADIPVREDTIFRAASLTKPMVASIILAMQDRGLVTVDDPVTKHLPYFRPRLPDGTRPTITLKHLLTHTAGLTYDYSAADPRISAGLTDTAMGLDEVLHLIAEQPLAYVPGTSWAYSMAIDVLGGVVAAVHGASLGEALEHYVTGPLAMSATGFAVSDRARLAVPYGDGDPSPERMAEPTALPNPWGGVTRFSPNRIFNTRAFQSGGGGTVTSASDFIRFLQMLLQGGHPVLKPETARTAMQNQMGFEREPGQAFSFLGSYTTDPQKAGHPWPAGTNNWGGIYGHIWSLDPVNEIAMLSLSNTAFYGGELEYPRKLRRAVYADLT</sequence>
<dbReference type="EMBL" id="JACYFU010000001">
    <property type="protein sequence ID" value="MBD8064879.1"/>
    <property type="molecule type" value="Genomic_DNA"/>
</dbReference>
<protein>
    <submittedName>
        <fullName evidence="2">Beta-lactamase family protein</fullName>
    </submittedName>
</protein>
<keyword evidence="3" id="KW-1185">Reference proteome</keyword>
<dbReference type="RefSeq" id="WP_191773264.1">
    <property type="nucleotide sequence ID" value="NZ_JACYFU010000001.1"/>
</dbReference>